<dbReference type="OrthoDB" id="9769367at2"/>
<protein>
    <submittedName>
        <fullName evidence="3">Carboxynorspermidine dehydrogenase</fullName>
    </submittedName>
</protein>
<reference evidence="3 4" key="1">
    <citation type="submission" date="2017-01" db="EMBL/GenBank/DDBJ databases">
        <authorList>
            <person name="Mah S.A."/>
            <person name="Swanson W.J."/>
            <person name="Moy G.W."/>
            <person name="Vacquier V.D."/>
        </authorList>
    </citation>
    <scope>NUCLEOTIDE SEQUENCE [LARGE SCALE GENOMIC DNA]</scope>
    <source>
        <strain evidence="3 4">M9</strain>
    </source>
</reference>
<dbReference type="Pfam" id="PF03435">
    <property type="entry name" value="Sacchrp_dh_NADP"/>
    <property type="match status" value="1"/>
</dbReference>
<dbReference type="STRING" id="233100.SAMN05216526_0105"/>
<evidence type="ECO:0000313" key="4">
    <source>
        <dbReference type="Proteomes" id="UP000223759"/>
    </source>
</evidence>
<dbReference type="SUPFAM" id="SSF51735">
    <property type="entry name" value="NAD(P)-binding Rossmann-fold domains"/>
    <property type="match status" value="1"/>
</dbReference>
<dbReference type="PANTHER" id="PTHR43796">
    <property type="entry name" value="CARBOXYNORSPERMIDINE SYNTHASE"/>
    <property type="match status" value="1"/>
</dbReference>
<name>A0A1R3VNX7_9GAMM</name>
<dbReference type="AlphaFoldDB" id="A0A1R3VNX7"/>
<dbReference type="EMBL" id="FTPK01000001">
    <property type="protein sequence ID" value="SIT65655.1"/>
    <property type="molecule type" value="Genomic_DNA"/>
</dbReference>
<dbReference type="InterPro" id="IPR032095">
    <property type="entry name" value="Sacchrp_dh-like_C"/>
</dbReference>
<keyword evidence="4" id="KW-1185">Reference proteome</keyword>
<dbReference type="PANTHER" id="PTHR43796:SF2">
    <property type="entry name" value="CARBOXYNORSPERMIDINE SYNTHASE"/>
    <property type="match status" value="1"/>
</dbReference>
<feature type="domain" description="Saccharopine dehydrogenase-like C-terminal" evidence="2">
    <location>
        <begin position="137"/>
        <end position="383"/>
    </location>
</feature>
<dbReference type="RefSeq" id="WP_076754039.1">
    <property type="nucleotide sequence ID" value="NZ_CP023018.1"/>
</dbReference>
<evidence type="ECO:0000313" key="3">
    <source>
        <dbReference type="EMBL" id="SIT65655.1"/>
    </source>
</evidence>
<accession>A0A1R3VNX7</accession>
<gene>
    <name evidence="3" type="ORF">SAMN05216526_0105</name>
</gene>
<dbReference type="Proteomes" id="UP000223759">
    <property type="component" value="Unassembled WGS sequence"/>
</dbReference>
<dbReference type="InterPro" id="IPR005097">
    <property type="entry name" value="Sacchrp_dh_NADP-bd"/>
</dbReference>
<evidence type="ECO:0000259" key="2">
    <source>
        <dbReference type="Pfam" id="PF16653"/>
    </source>
</evidence>
<proteinExistence type="predicted"/>
<feature type="domain" description="Saccharopine dehydrogenase NADP binding" evidence="1">
    <location>
        <begin position="4"/>
        <end position="132"/>
    </location>
</feature>
<dbReference type="InterPro" id="IPR036291">
    <property type="entry name" value="NAD(P)-bd_dom_sf"/>
</dbReference>
<organism evidence="3 4">
    <name type="scientific">Ectothiorhodosinus mongolicus</name>
    <dbReference type="NCBI Taxonomy" id="233100"/>
    <lineage>
        <taxon>Bacteria</taxon>
        <taxon>Pseudomonadati</taxon>
        <taxon>Pseudomonadota</taxon>
        <taxon>Gammaproteobacteria</taxon>
        <taxon>Chromatiales</taxon>
        <taxon>Ectothiorhodospiraceae</taxon>
        <taxon>Ectothiorhodosinus</taxon>
    </lineage>
</organism>
<dbReference type="Gene3D" id="3.30.360.10">
    <property type="entry name" value="Dihydrodipicolinate Reductase, domain 2"/>
    <property type="match status" value="1"/>
</dbReference>
<evidence type="ECO:0000259" key="1">
    <source>
        <dbReference type="Pfam" id="PF03435"/>
    </source>
</evidence>
<dbReference type="Pfam" id="PF16653">
    <property type="entry name" value="Sacchrp_dh_C"/>
    <property type="match status" value="1"/>
</dbReference>
<sequence>MSKVLIIGAGGVGGVVAHKCAQHPEVFAEICLASRNEAKCQAIAQQLPRAIQTAQVDADDVEALVALIESFQPDVLIHVALPYQDLTIMEACLRTGTPYLDTANYEHPDEAKFEYKEQWAFQDRYAKANLMATLGCGFDPGMTNIYCAWGQKNLFDEIHFVDILDANGGDHGYPFATNFNPEINIREITANGRYWEKGEWIETPPLAEKRVFDFDGIGPKDLYLLYHEELESLSQNIKGLERIRFWMTFSEKYITHLKVLENVGMTAIEPIEFEGKQIIPLQFLKAILPDPASLGPRTKGKTNIGVILDGVKDGKRRKVYIYNICDHEACFREVQSQAISYTTGVPAVTGAMLMLQGIWSGAGVFNVEQLDPDPFMERIGEMGLPWQMVELDPNQDPLA</sequence>
<dbReference type="Gene3D" id="3.40.50.720">
    <property type="entry name" value="NAD(P)-binding Rossmann-like Domain"/>
    <property type="match status" value="1"/>
</dbReference>